<evidence type="ECO:0000259" key="1">
    <source>
        <dbReference type="SMART" id="SM00849"/>
    </source>
</evidence>
<dbReference type="EMBL" id="DXBV01000054">
    <property type="protein sequence ID" value="HIZ30761.1"/>
    <property type="molecule type" value="Genomic_DNA"/>
</dbReference>
<name>A0A9D2E4S4_9FIRM</name>
<dbReference type="Proteomes" id="UP000824035">
    <property type="component" value="Unassembled WGS sequence"/>
</dbReference>
<dbReference type="SMART" id="SM00849">
    <property type="entry name" value="Lactamase_B"/>
    <property type="match status" value="1"/>
</dbReference>
<proteinExistence type="predicted"/>
<reference evidence="2" key="2">
    <citation type="submission" date="2021-04" db="EMBL/GenBank/DDBJ databases">
        <authorList>
            <person name="Gilroy R."/>
        </authorList>
    </citation>
    <scope>NUCLEOTIDE SEQUENCE</scope>
    <source>
        <strain evidence="2">ChiGjej4B4-18154</strain>
    </source>
</reference>
<reference evidence="2" key="1">
    <citation type="journal article" date="2021" name="PeerJ">
        <title>Extensive microbial diversity within the chicken gut microbiome revealed by metagenomics and culture.</title>
        <authorList>
            <person name="Gilroy R."/>
            <person name="Ravi A."/>
            <person name="Getino M."/>
            <person name="Pursley I."/>
            <person name="Horton D.L."/>
            <person name="Alikhan N.F."/>
            <person name="Baker D."/>
            <person name="Gharbi K."/>
            <person name="Hall N."/>
            <person name="Watson M."/>
            <person name="Adriaenssens E.M."/>
            <person name="Foster-Nyarko E."/>
            <person name="Jarju S."/>
            <person name="Secka A."/>
            <person name="Antonio M."/>
            <person name="Oren A."/>
            <person name="Chaudhuri R.R."/>
            <person name="La Ragione R."/>
            <person name="Hildebrand F."/>
            <person name="Pallen M.J."/>
        </authorList>
    </citation>
    <scope>NUCLEOTIDE SEQUENCE</scope>
    <source>
        <strain evidence="2">ChiGjej4B4-18154</strain>
    </source>
</reference>
<organism evidence="2 3">
    <name type="scientific">Candidatus Allofournierella merdipullorum</name>
    <dbReference type="NCBI Taxonomy" id="2838595"/>
    <lineage>
        <taxon>Bacteria</taxon>
        <taxon>Bacillati</taxon>
        <taxon>Bacillota</taxon>
        <taxon>Clostridia</taxon>
        <taxon>Eubacteriales</taxon>
        <taxon>Oscillospiraceae</taxon>
        <taxon>Allofournierella</taxon>
    </lineage>
</organism>
<dbReference type="PANTHER" id="PTHR47619">
    <property type="entry name" value="METALLO-HYDROLASE YYCJ-RELATED"/>
    <property type="match status" value="1"/>
</dbReference>
<feature type="domain" description="Metallo-beta-lactamase" evidence="1">
    <location>
        <begin position="12"/>
        <end position="191"/>
    </location>
</feature>
<dbReference type="InterPro" id="IPR036866">
    <property type="entry name" value="RibonucZ/Hydroxyglut_hydro"/>
</dbReference>
<dbReference type="InterPro" id="IPR052533">
    <property type="entry name" value="WalJ/YycJ-like"/>
</dbReference>
<protein>
    <submittedName>
        <fullName evidence="2">MBL fold metallo-hydrolase</fullName>
    </submittedName>
</protein>
<accession>A0A9D2E4S4</accession>
<dbReference type="PANTHER" id="PTHR47619:SF1">
    <property type="entry name" value="EXODEOXYRIBONUCLEASE WALJ"/>
    <property type="match status" value="1"/>
</dbReference>
<evidence type="ECO:0000313" key="2">
    <source>
        <dbReference type="EMBL" id="HIZ30761.1"/>
    </source>
</evidence>
<evidence type="ECO:0000313" key="3">
    <source>
        <dbReference type="Proteomes" id="UP000824035"/>
    </source>
</evidence>
<gene>
    <name evidence="2" type="ORF">H9813_05965</name>
</gene>
<dbReference type="Pfam" id="PF12706">
    <property type="entry name" value="Lactamase_B_2"/>
    <property type="match status" value="1"/>
</dbReference>
<dbReference type="Gene3D" id="3.60.15.10">
    <property type="entry name" value="Ribonuclease Z/Hydroxyacylglutathione hydrolase-like"/>
    <property type="match status" value="1"/>
</dbReference>
<comment type="caution">
    <text evidence="2">The sequence shown here is derived from an EMBL/GenBank/DDBJ whole genome shotgun (WGS) entry which is preliminary data.</text>
</comment>
<sequence length="262" mass="27837">MAFFTSLYSGSSGNCSVVRCGDEYLLIDMGKSCRVTLNAIKALGLSVSGMRGLLVTHEHSDHIAGLNVFLKHYSVPVYGSAATLDHLDGMGVTPPGAELIAIEGRSEPVGGFSVSAFPTSHDVPCCGFRIAAPDGSVMAIATDLGCLTDPVHAALSGANLVALEANYDLHSLRYGSYPYYLKRRIESPRGHLDNNECAAKILELVQQGCQKFALCHLSRENNTPDLALGAVRSALVAAGVTPGPGVRVQAQKRSEPSEWMEF</sequence>
<dbReference type="AlphaFoldDB" id="A0A9D2E4S4"/>
<dbReference type="InterPro" id="IPR001279">
    <property type="entry name" value="Metallo-B-lactamas"/>
</dbReference>
<dbReference type="SUPFAM" id="SSF56281">
    <property type="entry name" value="Metallo-hydrolase/oxidoreductase"/>
    <property type="match status" value="1"/>
</dbReference>